<reference evidence="2" key="1">
    <citation type="submission" date="2016-04" db="EMBL/GenBank/DDBJ databases">
        <authorList>
            <person name="Evans L.H."/>
            <person name="Alamgir A."/>
            <person name="Owens N."/>
            <person name="Weber N.D."/>
            <person name="Virtaneva K."/>
            <person name="Barbian K."/>
            <person name="Babar A."/>
            <person name="Rosenke K."/>
        </authorList>
    </citation>
    <scope>NUCLEOTIDE SEQUENCE</scope>
    <source>
        <strain evidence="2">86</strain>
    </source>
</reference>
<dbReference type="EMBL" id="FLUN01000001">
    <property type="protein sequence ID" value="SBW00798.1"/>
    <property type="molecule type" value="Genomic_DNA"/>
</dbReference>
<organism evidence="2">
    <name type="scientific">uncultured Eubacteriales bacterium</name>
    <dbReference type="NCBI Taxonomy" id="172733"/>
    <lineage>
        <taxon>Bacteria</taxon>
        <taxon>Bacillati</taxon>
        <taxon>Bacillota</taxon>
        <taxon>Clostridia</taxon>
        <taxon>Eubacteriales</taxon>
        <taxon>environmental samples</taxon>
    </lineage>
</organism>
<evidence type="ECO:0000313" key="2">
    <source>
        <dbReference type="EMBL" id="SBW00798.1"/>
    </source>
</evidence>
<dbReference type="AlphaFoldDB" id="A0A212JN19"/>
<protein>
    <recommendedName>
        <fullName evidence="3">DUF3801 domain-containing protein</fullName>
    </recommendedName>
</protein>
<name>A0A212JN19_9FIRM</name>
<dbReference type="Pfam" id="PF12687">
    <property type="entry name" value="DUF3801"/>
    <property type="match status" value="1"/>
</dbReference>
<sequence length="299" mass="32172">MNHSGDAAEQIVRMSLEGVEVAAKITGSAAKEVALLLVAALKSNNSNLKLKGKARLTSMLKSGKPLEIFSVKESDLKQFVAGAKEYGIVYCVLRNPKNSPDGLCDVMVKADDAPKISRLVERFHFATVDKAKIEHELVAERAAREGAAPEAPASGQTAAGPEAPDVGDTEKLLDELLGEPEGRAKPEQPPPSQRSPVQAEPVKPGQEQPESRPFVQDAPPTTPLSEPISESRSKSARDISSRPSVKEELREIKATKKAQEAAAQGREEQPAADKPRDTPKTTHKQPQKSGKSKKSKERS</sequence>
<feature type="region of interest" description="Disordered" evidence="1">
    <location>
        <begin position="180"/>
        <end position="299"/>
    </location>
</feature>
<evidence type="ECO:0000256" key="1">
    <source>
        <dbReference type="SAM" id="MobiDB-lite"/>
    </source>
</evidence>
<feature type="compositionally biased region" description="Basic residues" evidence="1">
    <location>
        <begin position="281"/>
        <end position="299"/>
    </location>
</feature>
<feature type="compositionally biased region" description="Basic and acidic residues" evidence="1">
    <location>
        <begin position="229"/>
        <end position="280"/>
    </location>
</feature>
<accession>A0A212JN19</accession>
<evidence type="ECO:0008006" key="3">
    <source>
        <dbReference type="Google" id="ProtNLM"/>
    </source>
</evidence>
<feature type="region of interest" description="Disordered" evidence="1">
    <location>
        <begin position="142"/>
        <end position="167"/>
    </location>
</feature>
<gene>
    <name evidence="2" type="ORF">KL86CLO1_11391</name>
</gene>
<dbReference type="InterPro" id="IPR024234">
    <property type="entry name" value="DUF3801"/>
</dbReference>
<proteinExistence type="predicted"/>